<reference evidence="2 3" key="2">
    <citation type="journal article" date="2008" name="Nature">
        <title>The Phaeodactylum genome reveals the evolutionary history of diatom genomes.</title>
        <authorList>
            <person name="Bowler C."/>
            <person name="Allen A.E."/>
            <person name="Badger J.H."/>
            <person name="Grimwood J."/>
            <person name="Jabbari K."/>
            <person name="Kuo A."/>
            <person name="Maheswari U."/>
            <person name="Martens C."/>
            <person name="Maumus F."/>
            <person name="Otillar R.P."/>
            <person name="Rayko E."/>
            <person name="Salamov A."/>
            <person name="Vandepoele K."/>
            <person name="Beszteri B."/>
            <person name="Gruber A."/>
            <person name="Heijde M."/>
            <person name="Katinka M."/>
            <person name="Mock T."/>
            <person name="Valentin K."/>
            <person name="Verret F."/>
            <person name="Berges J.A."/>
            <person name="Brownlee C."/>
            <person name="Cadoret J.P."/>
            <person name="Chiovitti A."/>
            <person name="Choi C.J."/>
            <person name="Coesel S."/>
            <person name="De Martino A."/>
            <person name="Detter J.C."/>
            <person name="Durkin C."/>
            <person name="Falciatore A."/>
            <person name="Fournet J."/>
            <person name="Haruta M."/>
            <person name="Huysman M.J."/>
            <person name="Jenkins B.D."/>
            <person name="Jiroutova K."/>
            <person name="Jorgensen R.E."/>
            <person name="Joubert Y."/>
            <person name="Kaplan A."/>
            <person name="Kroger N."/>
            <person name="Kroth P.G."/>
            <person name="La Roche J."/>
            <person name="Lindquist E."/>
            <person name="Lommer M."/>
            <person name="Martin-Jezequel V."/>
            <person name="Lopez P.J."/>
            <person name="Lucas S."/>
            <person name="Mangogna M."/>
            <person name="McGinnis K."/>
            <person name="Medlin L.K."/>
            <person name="Montsant A."/>
            <person name="Oudot-Le Secq M.P."/>
            <person name="Napoli C."/>
            <person name="Obornik M."/>
            <person name="Parker M.S."/>
            <person name="Petit J.L."/>
            <person name="Porcel B.M."/>
            <person name="Poulsen N."/>
            <person name="Robison M."/>
            <person name="Rychlewski L."/>
            <person name="Rynearson T.A."/>
            <person name="Schmutz J."/>
            <person name="Shapiro H."/>
            <person name="Siaut M."/>
            <person name="Stanley M."/>
            <person name="Sussman M.R."/>
            <person name="Taylor A.R."/>
            <person name="Vardi A."/>
            <person name="von Dassow P."/>
            <person name="Vyverman W."/>
            <person name="Willis A."/>
            <person name="Wyrwicz L.S."/>
            <person name="Rokhsar D.S."/>
            <person name="Weissenbach J."/>
            <person name="Armbrust E.V."/>
            <person name="Green B.R."/>
            <person name="Van de Peer Y."/>
            <person name="Grigoriev I.V."/>
        </authorList>
    </citation>
    <scope>NUCLEOTIDE SEQUENCE [LARGE SCALE GENOMIC DNA]</scope>
    <source>
        <strain evidence="2 3">CCMP1335</strain>
    </source>
</reference>
<dbReference type="EMBL" id="CM000647">
    <property type="protein sequence ID" value="EED89702.1"/>
    <property type="molecule type" value="Genomic_DNA"/>
</dbReference>
<dbReference type="InterPro" id="IPR009072">
    <property type="entry name" value="Histone-fold"/>
</dbReference>
<dbReference type="eggNOG" id="ENOG502SSV5">
    <property type="taxonomic scope" value="Eukaryota"/>
</dbReference>
<dbReference type="OMA" id="RWNAPYL"/>
<dbReference type="Proteomes" id="UP000001449">
    <property type="component" value="Chromosome 12"/>
</dbReference>
<evidence type="ECO:0008006" key="4">
    <source>
        <dbReference type="Google" id="ProtNLM"/>
    </source>
</evidence>
<feature type="region of interest" description="Disordered" evidence="1">
    <location>
        <begin position="394"/>
        <end position="450"/>
    </location>
</feature>
<dbReference type="KEGG" id="tps:THAPSDRAFT_24538"/>
<evidence type="ECO:0000313" key="3">
    <source>
        <dbReference type="Proteomes" id="UP000001449"/>
    </source>
</evidence>
<dbReference type="GO" id="GO:0046982">
    <property type="term" value="F:protein heterodimerization activity"/>
    <property type="evidence" value="ECO:0007669"/>
    <property type="project" value="InterPro"/>
</dbReference>
<dbReference type="Gene3D" id="1.10.20.10">
    <property type="entry name" value="Histone, subunit A"/>
    <property type="match status" value="1"/>
</dbReference>
<dbReference type="GeneID" id="7447595"/>
<dbReference type="AlphaFoldDB" id="B8CAL7"/>
<reference evidence="2 3" key="1">
    <citation type="journal article" date="2004" name="Science">
        <title>The genome of the diatom Thalassiosira pseudonana: ecology, evolution, and metabolism.</title>
        <authorList>
            <person name="Armbrust E.V."/>
            <person name="Berges J.A."/>
            <person name="Bowler C."/>
            <person name="Green B.R."/>
            <person name="Martinez D."/>
            <person name="Putnam N.H."/>
            <person name="Zhou S."/>
            <person name="Allen A.E."/>
            <person name="Apt K.E."/>
            <person name="Bechner M."/>
            <person name="Brzezinski M.A."/>
            <person name="Chaal B.K."/>
            <person name="Chiovitti A."/>
            <person name="Davis A.K."/>
            <person name="Demarest M.S."/>
            <person name="Detter J.C."/>
            <person name="Glavina T."/>
            <person name="Goodstein D."/>
            <person name="Hadi M.Z."/>
            <person name="Hellsten U."/>
            <person name="Hildebrand M."/>
            <person name="Jenkins B.D."/>
            <person name="Jurka J."/>
            <person name="Kapitonov V.V."/>
            <person name="Kroger N."/>
            <person name="Lau W.W."/>
            <person name="Lane T.W."/>
            <person name="Larimer F.W."/>
            <person name="Lippmeier J.C."/>
            <person name="Lucas S."/>
            <person name="Medina M."/>
            <person name="Montsant A."/>
            <person name="Obornik M."/>
            <person name="Parker M.S."/>
            <person name="Palenik B."/>
            <person name="Pazour G.J."/>
            <person name="Richardson P.M."/>
            <person name="Rynearson T.A."/>
            <person name="Saito M.A."/>
            <person name="Schwartz D.C."/>
            <person name="Thamatrakoln K."/>
            <person name="Valentin K."/>
            <person name="Vardi A."/>
            <person name="Wilkerson F.P."/>
            <person name="Rokhsar D.S."/>
        </authorList>
    </citation>
    <scope>NUCLEOTIDE SEQUENCE [LARGE SCALE GENOMIC DNA]</scope>
    <source>
        <strain evidence="2 3">CCMP1335</strain>
    </source>
</reference>
<evidence type="ECO:0000256" key="1">
    <source>
        <dbReference type="SAM" id="MobiDB-lite"/>
    </source>
</evidence>
<feature type="region of interest" description="Disordered" evidence="1">
    <location>
        <begin position="151"/>
        <end position="226"/>
    </location>
</feature>
<accession>B8CAL7</accession>
<proteinExistence type="predicted"/>
<dbReference type="HOGENOM" id="CLU_450960_0_0_1"/>
<dbReference type="RefSeq" id="XP_002293241.1">
    <property type="nucleotide sequence ID" value="XM_002293205.1"/>
</dbReference>
<sequence>MATSTTDTDSAYIHEVARRSVARAALHLGVAGMEGGALDVLGAVLVDYLERVGSTISDTVETSGRSSAHTNVYDILNAIEECTAPAAAHMSSSSSLVVGASMSLPVARGGNDVGGNGGGQLTGEFHRMGWEGLASFLFGPDWHLIPLEGEEAASSSSSSKTTPSFARSDSLGKGGPTVATATTTPAVSGINNNVKSGGKTILPKMPGGATTTAAAAGDNRSTSTGKQLPIMRGAAASSGGEKNVSFSMDRQASVGSGGVNGEGANGGVGGGENSSIYYSGVGRWNAPYLGNVAPFPSVTSTEAIANPHRLGRTKISLSLHDLASEREACRDSSSGPSKRLKGAADGKSIGTSKTNPVTSRAAKLAEESAMRAALRIPAGAYWDKDTLWGCISEKDESSSEKKSGDDEGEDKSGEKKKAVGAKVKFDSKTGLKQQPAGKKRSSSELDLSASSRMPSYVPNFLPPYPSVDQTSTLEYDRKLSVSAANAMGSVLVHVTGQRGKGMSSNGRDSSRGGRDDVRRSVIELGRAAAPSYWGSEWLDDNEGGSSSTNTVSHGVSAGSEVLVANAVVKEVAGSAAARKANSDSQVVPIGRASGSRVSKILEGSMN</sequence>
<keyword evidence="3" id="KW-1185">Reference proteome</keyword>
<feature type="compositionally biased region" description="Low complexity" evidence="1">
    <location>
        <begin position="207"/>
        <end position="217"/>
    </location>
</feature>
<feature type="region of interest" description="Disordered" evidence="1">
    <location>
        <begin position="326"/>
        <end position="360"/>
    </location>
</feature>
<dbReference type="CDD" id="cd00076">
    <property type="entry name" value="HFD_SF"/>
    <property type="match status" value="1"/>
</dbReference>
<gene>
    <name evidence="2" type="ORF">THAPSDRAFT_24538</name>
</gene>
<protein>
    <recommendedName>
        <fullName evidence="4">Bromodomain associated domain-containing protein</fullName>
    </recommendedName>
</protein>
<organism evidence="2 3">
    <name type="scientific">Thalassiosira pseudonana</name>
    <name type="common">Marine diatom</name>
    <name type="synonym">Cyclotella nana</name>
    <dbReference type="NCBI Taxonomy" id="35128"/>
    <lineage>
        <taxon>Eukaryota</taxon>
        <taxon>Sar</taxon>
        <taxon>Stramenopiles</taxon>
        <taxon>Ochrophyta</taxon>
        <taxon>Bacillariophyta</taxon>
        <taxon>Coscinodiscophyceae</taxon>
        <taxon>Thalassiosirophycidae</taxon>
        <taxon>Thalassiosirales</taxon>
        <taxon>Thalassiosiraceae</taxon>
        <taxon>Thalassiosira</taxon>
    </lineage>
</organism>
<feature type="compositionally biased region" description="Basic and acidic residues" evidence="1">
    <location>
        <begin position="394"/>
        <end position="429"/>
    </location>
</feature>
<feature type="compositionally biased region" description="Low complexity" evidence="1">
    <location>
        <begin position="176"/>
        <end position="187"/>
    </location>
</feature>
<dbReference type="PaxDb" id="35128-Thaps24538"/>
<feature type="compositionally biased region" description="Polar residues" evidence="1">
    <location>
        <begin position="349"/>
        <end position="358"/>
    </location>
</feature>
<name>B8CAL7_THAPS</name>
<evidence type="ECO:0000313" key="2">
    <source>
        <dbReference type="EMBL" id="EED89702.1"/>
    </source>
</evidence>
<dbReference type="InParanoid" id="B8CAL7"/>